<organism evidence="2 3">
    <name type="scientific">Meloidogyne javanica</name>
    <name type="common">Root-knot nematode worm</name>
    <dbReference type="NCBI Taxonomy" id="6303"/>
    <lineage>
        <taxon>Eukaryota</taxon>
        <taxon>Metazoa</taxon>
        <taxon>Ecdysozoa</taxon>
        <taxon>Nematoda</taxon>
        <taxon>Chromadorea</taxon>
        <taxon>Rhabditida</taxon>
        <taxon>Tylenchina</taxon>
        <taxon>Tylenchomorpha</taxon>
        <taxon>Tylenchoidea</taxon>
        <taxon>Meloidogynidae</taxon>
        <taxon>Meloidogyninae</taxon>
        <taxon>Meloidogyne</taxon>
        <taxon>Meloidogyne incognita group</taxon>
    </lineage>
</organism>
<dbReference type="AlphaFoldDB" id="A0A915MM91"/>
<reference evidence="3" key="1">
    <citation type="submission" date="2022-11" db="UniProtKB">
        <authorList>
            <consortium name="WormBaseParasite"/>
        </authorList>
    </citation>
    <scope>IDENTIFICATION</scope>
</reference>
<feature type="compositionally biased region" description="Acidic residues" evidence="1">
    <location>
        <begin position="22"/>
        <end position="35"/>
    </location>
</feature>
<dbReference type="WBParaSite" id="scaffold45057_cov284.g24369">
    <property type="protein sequence ID" value="scaffold45057_cov284.g24369"/>
    <property type="gene ID" value="scaffold45057_cov284.g24369"/>
</dbReference>
<feature type="region of interest" description="Disordered" evidence="1">
    <location>
        <begin position="1"/>
        <end position="90"/>
    </location>
</feature>
<feature type="compositionally biased region" description="Basic and acidic residues" evidence="1">
    <location>
        <begin position="44"/>
        <end position="56"/>
    </location>
</feature>
<evidence type="ECO:0000313" key="2">
    <source>
        <dbReference type="Proteomes" id="UP000887561"/>
    </source>
</evidence>
<protein>
    <submittedName>
        <fullName evidence="3">Uncharacterized protein</fullName>
    </submittedName>
</protein>
<feature type="compositionally biased region" description="Polar residues" evidence="1">
    <location>
        <begin position="8"/>
        <end position="21"/>
    </location>
</feature>
<evidence type="ECO:0000256" key="1">
    <source>
        <dbReference type="SAM" id="MobiDB-lite"/>
    </source>
</evidence>
<sequence>MVIELKGRNSQINESQFSSDNVLDDESTSLDTPDDPEIKSVLNKMEELNRTNEADIRSVTSKISSSSQAGRSSSPLPNGNNRYEELLPPR</sequence>
<name>A0A915MM91_MELJA</name>
<dbReference type="Proteomes" id="UP000887561">
    <property type="component" value="Unplaced"/>
</dbReference>
<proteinExistence type="predicted"/>
<keyword evidence="2" id="KW-1185">Reference proteome</keyword>
<feature type="compositionally biased region" description="Low complexity" evidence="1">
    <location>
        <begin position="58"/>
        <end position="74"/>
    </location>
</feature>
<accession>A0A915MM91</accession>
<evidence type="ECO:0000313" key="3">
    <source>
        <dbReference type="WBParaSite" id="scaffold45057_cov284.g24369"/>
    </source>
</evidence>